<protein>
    <submittedName>
        <fullName evidence="1">Unannotated protein</fullName>
    </submittedName>
</protein>
<reference evidence="1" key="1">
    <citation type="submission" date="2020-05" db="EMBL/GenBank/DDBJ databases">
        <authorList>
            <person name="Chiriac C."/>
            <person name="Salcher M."/>
            <person name="Ghai R."/>
            <person name="Kavagutti S V."/>
        </authorList>
    </citation>
    <scope>NUCLEOTIDE SEQUENCE</scope>
</reference>
<name>A0A6J6B4G3_9ZZZZ</name>
<dbReference type="EMBL" id="CAEZSK010000013">
    <property type="protein sequence ID" value="CAB4533577.1"/>
    <property type="molecule type" value="Genomic_DNA"/>
</dbReference>
<accession>A0A6J6B4G3</accession>
<gene>
    <name evidence="1" type="ORF">UFOPK1419_00173</name>
</gene>
<organism evidence="1">
    <name type="scientific">freshwater metagenome</name>
    <dbReference type="NCBI Taxonomy" id="449393"/>
    <lineage>
        <taxon>unclassified sequences</taxon>
        <taxon>metagenomes</taxon>
        <taxon>ecological metagenomes</taxon>
    </lineage>
</organism>
<proteinExistence type="predicted"/>
<dbReference type="AlphaFoldDB" id="A0A6J6B4G3"/>
<sequence length="73" mass="7663">MAETEISPESFIAASKSSPKFLNFSVVRLTSLTLNPTSDSPKALAKWTIGGAISESLRITSGVSILALPSPEI</sequence>
<evidence type="ECO:0000313" key="1">
    <source>
        <dbReference type="EMBL" id="CAB4533577.1"/>
    </source>
</evidence>